<comment type="caution">
    <text evidence="2">The sequence shown here is derived from an EMBL/GenBank/DDBJ whole genome shotgun (WGS) entry which is preliminary data.</text>
</comment>
<feature type="signal peptide" evidence="1">
    <location>
        <begin position="1"/>
        <end position="28"/>
    </location>
</feature>
<sequence length="338" mass="36048">MMRPRLANILAAPLAAAMSLTAPVPAQASRCEAGSAFNPITKVRWTCIFPITIGGVRVGSYDKLDKELDAQSASKPLCACRKGLEFWFGVKVSYWSPNRMIDVVTEPGCMMALGADLMPTGGKLQGSQSSIADGTNTRKMFAQMHYYISPVWAMLDMFTDLPCLENDGFDVAMITEVLPTWQSATLGAIIQPEGILFGNPAAGLACMADSAAAAAGKVVDPLFWCMGSWGATYPIAGDIHFDDSVEAWAGLAARGTFMMGRLGALTVSSADGCSFVPQPIWTKSRYKLQIMEPVKGGKCVNIGRPGALWSSAKHAPGKDNAQFMLFEKVICCAGIPAP</sequence>
<reference evidence="2 3" key="1">
    <citation type="submission" date="2014-03" db="EMBL/GenBank/DDBJ databases">
        <title>Whole genome sequence of Novosphingobium resinovorum KF1.</title>
        <authorList>
            <person name="Gan H.M."/>
            <person name="Gan H.Y."/>
            <person name="Chew T.H."/>
            <person name="Savka M.A."/>
        </authorList>
    </citation>
    <scope>NUCLEOTIDE SEQUENCE [LARGE SCALE GENOMIC DNA]</scope>
    <source>
        <strain evidence="2 3">KF1</strain>
    </source>
</reference>
<evidence type="ECO:0000313" key="3">
    <source>
        <dbReference type="Proteomes" id="UP000024329"/>
    </source>
</evidence>
<gene>
    <name evidence="2" type="ORF">BV97_05141</name>
</gene>
<dbReference type="Pfam" id="PF06834">
    <property type="entry name" value="TraU"/>
    <property type="match status" value="1"/>
</dbReference>
<dbReference type="PATRIC" id="fig|158500.4.peg.5222"/>
<dbReference type="InterPro" id="IPR009649">
    <property type="entry name" value="TraU"/>
</dbReference>
<dbReference type="EMBL" id="JFYZ01000053">
    <property type="protein sequence ID" value="EZP72178.1"/>
    <property type="molecule type" value="Genomic_DNA"/>
</dbReference>
<evidence type="ECO:0000313" key="2">
    <source>
        <dbReference type="EMBL" id="EZP72178.1"/>
    </source>
</evidence>
<dbReference type="AlphaFoldDB" id="A0A031JFZ6"/>
<organism evidence="2 3">
    <name type="scientific">Novosphingobium resinovorum</name>
    <dbReference type="NCBI Taxonomy" id="158500"/>
    <lineage>
        <taxon>Bacteria</taxon>
        <taxon>Pseudomonadati</taxon>
        <taxon>Pseudomonadota</taxon>
        <taxon>Alphaproteobacteria</taxon>
        <taxon>Sphingomonadales</taxon>
        <taxon>Sphingomonadaceae</taxon>
        <taxon>Novosphingobium</taxon>
    </lineage>
</organism>
<accession>A0A031JFZ6</accession>
<evidence type="ECO:0000256" key="1">
    <source>
        <dbReference type="SAM" id="SignalP"/>
    </source>
</evidence>
<feature type="chain" id="PRO_5001551806" evidence="1">
    <location>
        <begin position="29"/>
        <end position="338"/>
    </location>
</feature>
<proteinExistence type="predicted"/>
<dbReference type="eggNOG" id="ENOG502Z7SA">
    <property type="taxonomic scope" value="Bacteria"/>
</dbReference>
<dbReference type="Proteomes" id="UP000024329">
    <property type="component" value="Unassembled WGS sequence"/>
</dbReference>
<name>A0A031JFZ6_9SPHN</name>
<protein>
    <submittedName>
        <fullName evidence="2">Conjugal transfer protein</fullName>
    </submittedName>
</protein>
<keyword evidence="1" id="KW-0732">Signal</keyword>